<dbReference type="HAMAP" id="MF_00775">
    <property type="entry name" value="UPF0311"/>
    <property type="match status" value="1"/>
</dbReference>
<dbReference type="Pfam" id="PF20434">
    <property type="entry name" value="BD-FAE"/>
    <property type="match status" value="1"/>
</dbReference>
<dbReference type="InterPro" id="IPR020915">
    <property type="entry name" value="UPF0311"/>
</dbReference>
<accession>A0ABT6YEY7</accession>
<organism evidence="4 5">
    <name type="scientific">Flectobacillus roseus</name>
    <dbReference type="NCBI Taxonomy" id="502259"/>
    <lineage>
        <taxon>Bacteria</taxon>
        <taxon>Pseudomonadati</taxon>
        <taxon>Bacteroidota</taxon>
        <taxon>Cytophagia</taxon>
        <taxon>Cytophagales</taxon>
        <taxon>Flectobacillaceae</taxon>
        <taxon>Flectobacillus</taxon>
    </lineage>
</organism>
<gene>
    <name evidence="4" type="ORF">QM524_21020</name>
</gene>
<evidence type="ECO:0000313" key="5">
    <source>
        <dbReference type="Proteomes" id="UP001236507"/>
    </source>
</evidence>
<dbReference type="PANTHER" id="PTHR37315">
    <property type="entry name" value="UPF0311 PROTEIN BLR7842"/>
    <property type="match status" value="1"/>
</dbReference>
<evidence type="ECO:0000256" key="1">
    <source>
        <dbReference type="HAMAP-Rule" id="MF_00775"/>
    </source>
</evidence>
<feature type="chain" id="PRO_5046351523" description="UPF0311 protein QM524_21020" evidence="2">
    <location>
        <begin position="20"/>
        <end position="445"/>
    </location>
</feature>
<comment type="caution">
    <text evidence="4">The sequence shown here is derived from an EMBL/GenBank/DDBJ whole genome shotgun (WGS) entry which is preliminary data.</text>
</comment>
<evidence type="ECO:0000313" key="4">
    <source>
        <dbReference type="EMBL" id="MDI9861716.1"/>
    </source>
</evidence>
<reference evidence="4 5" key="1">
    <citation type="submission" date="2023-05" db="EMBL/GenBank/DDBJ databases">
        <title>Novel species of genus Flectobacillus isolated from stream in China.</title>
        <authorList>
            <person name="Lu H."/>
        </authorList>
    </citation>
    <scope>NUCLEOTIDE SEQUENCE [LARGE SCALE GENOMIC DNA]</scope>
    <source>
        <strain evidence="4 5">KCTC 42575</strain>
    </source>
</reference>
<feature type="domain" description="BD-FAE-like" evidence="3">
    <location>
        <begin position="140"/>
        <end position="195"/>
    </location>
</feature>
<dbReference type="Proteomes" id="UP001236507">
    <property type="component" value="Unassembled WGS sequence"/>
</dbReference>
<dbReference type="Gene3D" id="3.40.50.1820">
    <property type="entry name" value="alpha/beta hydrolase"/>
    <property type="match status" value="1"/>
</dbReference>
<evidence type="ECO:0000256" key="2">
    <source>
        <dbReference type="SAM" id="SignalP"/>
    </source>
</evidence>
<feature type="signal peptide" evidence="2">
    <location>
        <begin position="1"/>
        <end position="19"/>
    </location>
</feature>
<sequence>MKKIVTCILGLMLGYTAHAQEVIRLYEGKAPGSESWTWQESELTNANWGGRTAYNIVDPTITAYLPNPSKANGTAIVVAPGGAFHTLSIDNEGVDVAKWLNERGIAAFVLKYRVARSFTENPITELMGKMSNMKALDQENAAVIPLATQDGRKAIQYIRQNAEKFHINPSKVGMMGFSAGGTLTMSVVYTANDAERPNFVAPIYAYEKAILGNKVPTQPTPIFVAAASDDQLGFTLHSSSIYSKWTQAKQPAELHIYEKGGHGFGMSKKNIPTDTWIERFGDWLQLHGLTTPEPPAPGLAFFCEIKVLLSEALTVGQTPHGLRRIIPIVGGTFEGPSIKGQVLSGGADWQIVRSDGVAELDANYQIKTDDGVIIYVKNNGLRVASPEIAAKIAKGENVDPSQYYFRTIPTLEAPKGRYEWVNNSLFLCKGIRKPDHVLIQIWAVK</sequence>
<evidence type="ECO:0000259" key="3">
    <source>
        <dbReference type="Pfam" id="PF20434"/>
    </source>
</evidence>
<dbReference type="Gene3D" id="2.40.160.20">
    <property type="match status" value="1"/>
</dbReference>
<proteinExistence type="inferred from homology"/>
<dbReference type="SUPFAM" id="SSF53474">
    <property type="entry name" value="alpha/beta-Hydrolases"/>
    <property type="match status" value="1"/>
</dbReference>
<dbReference type="EMBL" id="JASHIF010000022">
    <property type="protein sequence ID" value="MDI9861716.1"/>
    <property type="molecule type" value="Genomic_DNA"/>
</dbReference>
<protein>
    <recommendedName>
        <fullName evidence="1">UPF0311 protein QM524_21020</fullName>
    </recommendedName>
</protein>
<dbReference type="InterPro" id="IPR049492">
    <property type="entry name" value="BD-FAE-like_dom"/>
</dbReference>
<dbReference type="PANTHER" id="PTHR37315:SF1">
    <property type="entry name" value="UPF0311 PROTEIN BLR7842"/>
    <property type="match status" value="1"/>
</dbReference>
<keyword evidence="5" id="KW-1185">Reference proteome</keyword>
<keyword evidence="2" id="KW-0732">Signal</keyword>
<name>A0ABT6YEY7_9BACT</name>
<dbReference type="RefSeq" id="WP_283346080.1">
    <property type="nucleotide sequence ID" value="NZ_JASHIF010000022.1"/>
</dbReference>
<comment type="similarity">
    <text evidence="1">Belongs to the UPF0311 family.</text>
</comment>
<dbReference type="Pfam" id="PF11578">
    <property type="entry name" value="DUF3237"/>
    <property type="match status" value="1"/>
</dbReference>
<dbReference type="InterPro" id="IPR029058">
    <property type="entry name" value="AB_hydrolase_fold"/>
</dbReference>